<dbReference type="AlphaFoldDB" id="A0A1V3XFF5"/>
<dbReference type="Proteomes" id="UP000188532">
    <property type="component" value="Unassembled WGS sequence"/>
</dbReference>
<dbReference type="Proteomes" id="UP000189229">
    <property type="component" value="Unassembled WGS sequence"/>
</dbReference>
<reference evidence="3 4" key="1">
    <citation type="submission" date="2017-02" db="EMBL/GenBank/DDBJ databases">
        <title>Complete genome sequences of Mycobacterium kansasii strains isolated from rhesus macaques.</title>
        <authorList>
            <person name="Panda A."/>
            <person name="Nagaraj S."/>
            <person name="Zhao X."/>
            <person name="Tettelin H."/>
            <person name="Detolla L.J."/>
        </authorList>
    </citation>
    <scope>NUCLEOTIDE SEQUENCE [LARGE SCALE GENOMIC DNA]</scope>
    <source>
        <strain evidence="2 3">11-3469</strain>
        <strain evidence="1 4">11-3813</strain>
    </source>
</reference>
<protein>
    <submittedName>
        <fullName evidence="2">Uncharacterized protein</fullName>
    </submittedName>
</protein>
<evidence type="ECO:0000313" key="3">
    <source>
        <dbReference type="Proteomes" id="UP000188532"/>
    </source>
</evidence>
<comment type="caution">
    <text evidence="2">The sequence shown here is derived from an EMBL/GenBank/DDBJ whole genome shotgun (WGS) entry which is preliminary data.</text>
</comment>
<evidence type="ECO:0000313" key="2">
    <source>
        <dbReference type="EMBL" id="OOK77486.1"/>
    </source>
</evidence>
<dbReference type="EMBL" id="MVBM01000004">
    <property type="protein sequence ID" value="OOK74252.1"/>
    <property type="molecule type" value="Genomic_DNA"/>
</dbReference>
<accession>A0A1V3XFF5</accession>
<evidence type="ECO:0000313" key="4">
    <source>
        <dbReference type="Proteomes" id="UP000189229"/>
    </source>
</evidence>
<name>A0A1V3XFF5_MYCKA</name>
<evidence type="ECO:0000313" key="1">
    <source>
        <dbReference type="EMBL" id="OOK74252.1"/>
    </source>
</evidence>
<gene>
    <name evidence="2" type="ORF">BZL29_3969</name>
    <name evidence="1" type="ORF">BZL30_4773</name>
</gene>
<proteinExistence type="predicted"/>
<sequence>MDGPCRQSHAFGEVDRDPKFDSKFFEDVEVLIAHDIEIRLQNISHPTVFDPISREDVPLKCKNALKIGTR</sequence>
<dbReference type="EMBL" id="MVBN01000003">
    <property type="protein sequence ID" value="OOK77486.1"/>
    <property type="molecule type" value="Genomic_DNA"/>
</dbReference>
<organism evidence="2 3">
    <name type="scientific">Mycobacterium kansasii</name>
    <dbReference type="NCBI Taxonomy" id="1768"/>
    <lineage>
        <taxon>Bacteria</taxon>
        <taxon>Bacillati</taxon>
        <taxon>Actinomycetota</taxon>
        <taxon>Actinomycetes</taxon>
        <taxon>Mycobacteriales</taxon>
        <taxon>Mycobacteriaceae</taxon>
        <taxon>Mycobacterium</taxon>
    </lineage>
</organism>